<keyword evidence="4 7" id="KW-0067">ATP-binding</keyword>
<dbReference type="RefSeq" id="WP_127931044.1">
    <property type="nucleotide sequence ID" value="NZ_SAUN01000001.1"/>
</dbReference>
<dbReference type="GO" id="GO:0005524">
    <property type="term" value="F:ATP binding"/>
    <property type="evidence" value="ECO:0007669"/>
    <property type="project" value="UniProtKB-KW"/>
</dbReference>
<dbReference type="PROSITE" id="PS50893">
    <property type="entry name" value="ABC_TRANSPORTER_2"/>
    <property type="match status" value="1"/>
</dbReference>
<dbReference type="SMART" id="SM00382">
    <property type="entry name" value="AAA"/>
    <property type="match status" value="1"/>
</dbReference>
<dbReference type="PROSITE" id="PS00211">
    <property type="entry name" value="ABC_TRANSPORTER_1"/>
    <property type="match status" value="1"/>
</dbReference>
<evidence type="ECO:0000256" key="3">
    <source>
        <dbReference type="ARBA" id="ARBA00022741"/>
    </source>
</evidence>
<evidence type="ECO:0000313" key="7">
    <source>
        <dbReference type="EMBL" id="RVX38411.1"/>
    </source>
</evidence>
<dbReference type="Proteomes" id="UP000284824">
    <property type="component" value="Unassembled WGS sequence"/>
</dbReference>
<reference evidence="7 8" key="1">
    <citation type="submission" date="2019-01" db="EMBL/GenBank/DDBJ databases">
        <title>Sequencing the genomes of 1000 actinobacteria strains.</title>
        <authorList>
            <person name="Klenk H.-P."/>
        </authorList>
    </citation>
    <scope>NUCLEOTIDE SEQUENCE [LARGE SCALE GENOMIC DNA]</scope>
    <source>
        <strain evidence="7 8">DSM 43925</strain>
    </source>
</reference>
<evidence type="ECO:0000256" key="4">
    <source>
        <dbReference type="ARBA" id="ARBA00022840"/>
    </source>
</evidence>
<evidence type="ECO:0000256" key="1">
    <source>
        <dbReference type="ARBA" id="ARBA00005417"/>
    </source>
</evidence>
<dbReference type="InterPro" id="IPR003593">
    <property type="entry name" value="AAA+_ATPase"/>
</dbReference>
<dbReference type="Gene3D" id="3.40.50.300">
    <property type="entry name" value="P-loop containing nucleotide triphosphate hydrolases"/>
    <property type="match status" value="1"/>
</dbReference>
<dbReference type="OrthoDB" id="5179231at2"/>
<keyword evidence="2" id="KW-0813">Transport</keyword>
<dbReference type="AlphaFoldDB" id="A0A438LY78"/>
<keyword evidence="8" id="KW-1185">Reference proteome</keyword>
<dbReference type="InterPro" id="IPR052156">
    <property type="entry name" value="BCAA_Transport_ATP-bd_LivF"/>
</dbReference>
<dbReference type="PANTHER" id="PTHR43820:SF6">
    <property type="entry name" value="ABC TRANSPORTER ATP-BINDING PROTEIN"/>
    <property type="match status" value="1"/>
</dbReference>
<dbReference type="InterPro" id="IPR027417">
    <property type="entry name" value="P-loop_NTPase"/>
</dbReference>
<dbReference type="InterPro" id="IPR003439">
    <property type="entry name" value="ABC_transporter-like_ATP-bd"/>
</dbReference>
<dbReference type="InterPro" id="IPR017871">
    <property type="entry name" value="ABC_transporter-like_CS"/>
</dbReference>
<proteinExistence type="inferred from homology"/>
<dbReference type="SUPFAM" id="SSF52540">
    <property type="entry name" value="P-loop containing nucleoside triphosphate hydrolases"/>
    <property type="match status" value="1"/>
</dbReference>
<sequence>MIDVRDLVVSYGTATALEHVTLNVGKGEMVALLGPNGAGKSTLANTLAGLLKPVSGTVEIGGRLALIPEGRQLFPDLSVADNLALGGWRSGERDPSFVYDLLPRLTSLARRQAGVLSGGEQQMVAFGRAMMSRPSVLVVDELSLGLAPNVTADLADHLAELNRSQGLTVLLIEQNARLAFDLCQRAYVLEAGRVGAEGACADLAEDPRVAGAYLGGAIT</sequence>
<accession>A0A438LY78</accession>
<dbReference type="GO" id="GO:0016887">
    <property type="term" value="F:ATP hydrolysis activity"/>
    <property type="evidence" value="ECO:0007669"/>
    <property type="project" value="InterPro"/>
</dbReference>
<comment type="similarity">
    <text evidence="1">Belongs to the ABC transporter superfamily.</text>
</comment>
<evidence type="ECO:0000256" key="2">
    <source>
        <dbReference type="ARBA" id="ARBA00022448"/>
    </source>
</evidence>
<dbReference type="PANTHER" id="PTHR43820">
    <property type="entry name" value="HIGH-AFFINITY BRANCHED-CHAIN AMINO ACID TRANSPORT ATP-BINDING PROTEIN LIVF"/>
    <property type="match status" value="1"/>
</dbReference>
<evidence type="ECO:0000256" key="5">
    <source>
        <dbReference type="ARBA" id="ARBA00022970"/>
    </source>
</evidence>
<evidence type="ECO:0000313" key="8">
    <source>
        <dbReference type="Proteomes" id="UP000284824"/>
    </source>
</evidence>
<name>A0A438LY78_9ACTN</name>
<dbReference type="CDD" id="cd03224">
    <property type="entry name" value="ABC_TM1139_LivF_branched"/>
    <property type="match status" value="1"/>
</dbReference>
<feature type="domain" description="ABC transporter" evidence="6">
    <location>
        <begin position="2"/>
        <end position="216"/>
    </location>
</feature>
<gene>
    <name evidence="7" type="ORF">EDD27_0718</name>
</gene>
<comment type="caution">
    <text evidence="7">The sequence shown here is derived from an EMBL/GenBank/DDBJ whole genome shotgun (WGS) entry which is preliminary data.</text>
</comment>
<keyword evidence="3" id="KW-0547">Nucleotide-binding</keyword>
<organism evidence="7 8">
    <name type="scientific">Nonomuraea polychroma</name>
    <dbReference type="NCBI Taxonomy" id="46176"/>
    <lineage>
        <taxon>Bacteria</taxon>
        <taxon>Bacillati</taxon>
        <taxon>Actinomycetota</taxon>
        <taxon>Actinomycetes</taxon>
        <taxon>Streptosporangiales</taxon>
        <taxon>Streptosporangiaceae</taxon>
        <taxon>Nonomuraea</taxon>
    </lineage>
</organism>
<dbReference type="GO" id="GO:0015658">
    <property type="term" value="F:branched-chain amino acid transmembrane transporter activity"/>
    <property type="evidence" value="ECO:0007669"/>
    <property type="project" value="TreeGrafter"/>
</dbReference>
<dbReference type="EMBL" id="SAUN01000001">
    <property type="protein sequence ID" value="RVX38411.1"/>
    <property type="molecule type" value="Genomic_DNA"/>
</dbReference>
<evidence type="ECO:0000259" key="6">
    <source>
        <dbReference type="PROSITE" id="PS50893"/>
    </source>
</evidence>
<keyword evidence="5" id="KW-0029">Amino-acid transport</keyword>
<protein>
    <submittedName>
        <fullName evidence="7">Branched-chain amino acid transport system ATP-binding protein</fullName>
    </submittedName>
</protein>
<dbReference type="Pfam" id="PF00005">
    <property type="entry name" value="ABC_tran"/>
    <property type="match status" value="1"/>
</dbReference>
<dbReference type="GO" id="GO:0015807">
    <property type="term" value="P:L-amino acid transport"/>
    <property type="evidence" value="ECO:0007669"/>
    <property type="project" value="TreeGrafter"/>
</dbReference>